<keyword evidence="2" id="KW-1133">Transmembrane helix</keyword>
<dbReference type="InterPro" id="IPR046208">
    <property type="entry name" value="DUF6241"/>
</dbReference>
<dbReference type="Pfam" id="PF19754">
    <property type="entry name" value="DUF6241"/>
    <property type="match status" value="1"/>
</dbReference>
<dbReference type="OrthoDB" id="1932566at2"/>
<evidence type="ECO:0008006" key="5">
    <source>
        <dbReference type="Google" id="ProtNLM"/>
    </source>
</evidence>
<accession>A0A4S3PMQ2</accession>
<proteinExistence type="predicted"/>
<evidence type="ECO:0000256" key="1">
    <source>
        <dbReference type="SAM" id="MobiDB-lite"/>
    </source>
</evidence>
<protein>
    <recommendedName>
        <fullName evidence="5">CTP synthase</fullName>
    </recommendedName>
</protein>
<keyword evidence="4" id="KW-1185">Reference proteome</keyword>
<dbReference type="Proteomes" id="UP000306477">
    <property type="component" value="Unassembled WGS sequence"/>
</dbReference>
<dbReference type="AlphaFoldDB" id="A0A4S3PMQ2"/>
<feature type="region of interest" description="Disordered" evidence="1">
    <location>
        <begin position="30"/>
        <end position="50"/>
    </location>
</feature>
<reference evidence="3 4" key="1">
    <citation type="journal article" date="2019" name="Indoor Air">
        <title>Impacts of indoor surface finishes on bacterial viability.</title>
        <authorList>
            <person name="Hu J."/>
            <person name="Maamar S.B."/>
            <person name="Glawe A.J."/>
            <person name="Gottel N."/>
            <person name="Gilbert J.A."/>
            <person name="Hartmann E.M."/>
        </authorList>
    </citation>
    <scope>NUCLEOTIDE SEQUENCE [LARGE SCALE GENOMIC DNA]</scope>
    <source>
        <strain evidence="3 4">AF060A6</strain>
    </source>
</reference>
<dbReference type="RefSeq" id="WP_136380906.1">
    <property type="nucleotide sequence ID" value="NZ_SLUB01000041.1"/>
</dbReference>
<organism evidence="3 4">
    <name type="scientific">Bacillus timonensis</name>
    <dbReference type="NCBI Taxonomy" id="1033734"/>
    <lineage>
        <taxon>Bacteria</taxon>
        <taxon>Bacillati</taxon>
        <taxon>Bacillota</taxon>
        <taxon>Bacilli</taxon>
        <taxon>Bacillales</taxon>
        <taxon>Bacillaceae</taxon>
        <taxon>Bacillus</taxon>
    </lineage>
</organism>
<evidence type="ECO:0000256" key="2">
    <source>
        <dbReference type="SAM" id="Phobius"/>
    </source>
</evidence>
<feature type="compositionally biased region" description="Polar residues" evidence="1">
    <location>
        <begin position="33"/>
        <end position="45"/>
    </location>
</feature>
<feature type="transmembrane region" description="Helical" evidence="2">
    <location>
        <begin position="6"/>
        <end position="25"/>
    </location>
</feature>
<sequence>MKKWIWISVFVILIGATVGLVFSVYKTLDSDGGQKSVSSSKQASNKVDEFKEQTKKIGGVTYDLKLSQSPEESEVIEVMHHMTHQKVKADKKWGAKPMIPETINEIYEVVSKSDFDRKEDLLAILERWKNGDFSQADKDHNYFWDYQNGTVGAAYGIMSKAEEKRFILNNFGVEFLPE</sequence>
<name>A0A4S3PMQ2_9BACI</name>
<evidence type="ECO:0000313" key="4">
    <source>
        <dbReference type="Proteomes" id="UP000306477"/>
    </source>
</evidence>
<evidence type="ECO:0000313" key="3">
    <source>
        <dbReference type="EMBL" id="THE10698.1"/>
    </source>
</evidence>
<comment type="caution">
    <text evidence="3">The sequence shown here is derived from an EMBL/GenBank/DDBJ whole genome shotgun (WGS) entry which is preliminary data.</text>
</comment>
<dbReference type="EMBL" id="SLUB01000041">
    <property type="protein sequence ID" value="THE10698.1"/>
    <property type="molecule type" value="Genomic_DNA"/>
</dbReference>
<dbReference type="STRING" id="1033734.GCA_000285535_01536"/>
<gene>
    <name evidence="3" type="ORF">E1I69_17765</name>
</gene>
<keyword evidence="2" id="KW-0472">Membrane</keyword>
<keyword evidence="2" id="KW-0812">Transmembrane</keyword>